<proteinExistence type="inferred from homology"/>
<dbReference type="AlphaFoldDB" id="A0A1Y2DH03"/>
<dbReference type="SUPFAM" id="SSF53474">
    <property type="entry name" value="alpha/beta-Hydrolases"/>
    <property type="match status" value="1"/>
</dbReference>
<name>A0A1Y2DH03_9PEZI</name>
<accession>A0A1Y2DH03</accession>
<dbReference type="PRINTS" id="PR00412">
    <property type="entry name" value="EPOXHYDRLASE"/>
</dbReference>
<reference evidence="4 5" key="1">
    <citation type="submission" date="2016-07" db="EMBL/GenBank/DDBJ databases">
        <title>Pervasive Adenine N6-methylation of Active Genes in Fungi.</title>
        <authorList>
            <consortium name="DOE Joint Genome Institute"/>
            <person name="Mondo S.J."/>
            <person name="Dannebaum R.O."/>
            <person name="Kuo R.C."/>
            <person name="Labutti K."/>
            <person name="Haridas S."/>
            <person name="Kuo A."/>
            <person name="Salamov A."/>
            <person name="Ahrendt S.R."/>
            <person name="Lipzen A."/>
            <person name="Sullivan W."/>
            <person name="Andreopoulos W.B."/>
            <person name="Clum A."/>
            <person name="Lindquist E."/>
            <person name="Daum C."/>
            <person name="Ramamoorthy G.K."/>
            <person name="Gryganskyi A."/>
            <person name="Culley D."/>
            <person name="Magnuson J.K."/>
            <person name="James T.Y."/>
            <person name="O'Malley M.A."/>
            <person name="Stajich J.E."/>
            <person name="Spatafora J.W."/>
            <person name="Visel A."/>
            <person name="Grigoriev I.V."/>
        </authorList>
    </citation>
    <scope>NUCLEOTIDE SEQUENCE [LARGE SCALE GENOMIC DNA]</scope>
    <source>
        <strain evidence="4 5">CBS 129021</strain>
    </source>
</reference>
<dbReference type="STRING" id="1141098.A0A1Y2DH03"/>
<dbReference type="Pfam" id="PF00561">
    <property type="entry name" value="Abhydrolase_1"/>
    <property type="match status" value="1"/>
</dbReference>
<organism evidence="4 5">
    <name type="scientific">Pseudomassariella vexata</name>
    <dbReference type="NCBI Taxonomy" id="1141098"/>
    <lineage>
        <taxon>Eukaryota</taxon>
        <taxon>Fungi</taxon>
        <taxon>Dikarya</taxon>
        <taxon>Ascomycota</taxon>
        <taxon>Pezizomycotina</taxon>
        <taxon>Sordariomycetes</taxon>
        <taxon>Xylariomycetidae</taxon>
        <taxon>Amphisphaeriales</taxon>
        <taxon>Pseudomassariaceae</taxon>
        <taxon>Pseudomassariella</taxon>
    </lineage>
</organism>
<feature type="domain" description="AB hydrolase-1" evidence="3">
    <location>
        <begin position="33"/>
        <end position="147"/>
    </location>
</feature>
<dbReference type="InterPro" id="IPR000639">
    <property type="entry name" value="Epox_hydrolase-like"/>
</dbReference>
<dbReference type="GO" id="GO:0016787">
    <property type="term" value="F:hydrolase activity"/>
    <property type="evidence" value="ECO:0007669"/>
    <property type="project" value="UniProtKB-KW"/>
</dbReference>
<comment type="similarity">
    <text evidence="2">Belongs to the AB hydrolase superfamily. Epoxide hydrolase family.</text>
</comment>
<dbReference type="PANTHER" id="PTHR43329">
    <property type="entry name" value="EPOXIDE HYDROLASE"/>
    <property type="match status" value="1"/>
</dbReference>
<evidence type="ECO:0000256" key="1">
    <source>
        <dbReference type="ARBA" id="ARBA00022801"/>
    </source>
</evidence>
<dbReference type="EMBL" id="MCFJ01000016">
    <property type="protein sequence ID" value="ORY58539.1"/>
    <property type="molecule type" value="Genomic_DNA"/>
</dbReference>
<keyword evidence="1 4" id="KW-0378">Hydrolase</keyword>
<evidence type="ECO:0000259" key="3">
    <source>
        <dbReference type="Pfam" id="PF00561"/>
    </source>
</evidence>
<dbReference type="InterPro" id="IPR000073">
    <property type="entry name" value="AB_hydrolase_1"/>
</dbReference>
<comment type="caution">
    <text evidence="4">The sequence shown here is derived from an EMBL/GenBank/DDBJ whole genome shotgun (WGS) entry which is preliminary data.</text>
</comment>
<keyword evidence="5" id="KW-1185">Reference proteome</keyword>
<dbReference type="RefSeq" id="XP_040711456.1">
    <property type="nucleotide sequence ID" value="XM_040861164.1"/>
</dbReference>
<sequence>MVMSLPPRKKFTTSRGYAYSFIHIPSQDHKLTIFLIHGWPSHIDDWIYQIRYFESQGYGLLVPDTLGYGGSSNPADPKAYRLKPMSQDLIELLDHVHLPKVVGIGHDWGATILSRLILYHSDRFYASAFLGVGPPKPSTRFDLDIVNQTTKMATGIERFGYMTYIVRDPNAQHMMEVHAESFMDIVFAADPKMWDLHFHPIGGMKKFVEAGQGQEVAAWFTPELQRRHLETFGRKNGYLGPSNYYKMLTENLSVPDEKGFEDFRIPHQVVFVASKEPASAAVMQMRMLSAWVPHLKVTTVDAGHWVHMERSAETNRAIEELLERL</sequence>
<dbReference type="GeneID" id="63777376"/>
<protein>
    <submittedName>
        <fullName evidence="4">Alpha/Beta hydrolase protein</fullName>
    </submittedName>
</protein>
<evidence type="ECO:0000256" key="2">
    <source>
        <dbReference type="ARBA" id="ARBA00038334"/>
    </source>
</evidence>
<dbReference type="InParanoid" id="A0A1Y2DH03"/>
<dbReference type="InterPro" id="IPR029058">
    <property type="entry name" value="AB_hydrolase_fold"/>
</dbReference>
<evidence type="ECO:0000313" key="5">
    <source>
        <dbReference type="Proteomes" id="UP000193689"/>
    </source>
</evidence>
<gene>
    <name evidence="4" type="ORF">BCR38DRAFT_447591</name>
</gene>
<dbReference type="Proteomes" id="UP000193689">
    <property type="component" value="Unassembled WGS sequence"/>
</dbReference>
<evidence type="ECO:0000313" key="4">
    <source>
        <dbReference type="EMBL" id="ORY58539.1"/>
    </source>
</evidence>
<dbReference type="Gene3D" id="3.40.50.1820">
    <property type="entry name" value="alpha/beta hydrolase"/>
    <property type="match status" value="1"/>
</dbReference>
<dbReference type="OrthoDB" id="284184at2759"/>